<dbReference type="PROSITE" id="PS00061">
    <property type="entry name" value="ADH_SHORT"/>
    <property type="match status" value="1"/>
</dbReference>
<reference evidence="12" key="1">
    <citation type="submission" date="2010-03" db="EMBL/GenBank/DDBJ databases">
        <title>The genome sequence of Ruminococcus sp. 18P13.</title>
        <authorList>
            <consortium name="metaHIT consortium -- http://www.metahit.eu/"/>
            <person name="Pajon A."/>
            <person name="Turner K."/>
            <person name="Parkhill J."/>
            <person name="Bernalier A."/>
        </authorList>
    </citation>
    <scope>NUCLEOTIDE SEQUENCE [LARGE SCALE GENOMIC DNA]</scope>
    <source>
        <strain evidence="12">Type strain: 18P13</strain>
    </source>
</reference>
<dbReference type="NCBIfam" id="NF009466">
    <property type="entry name" value="PRK12826.1-2"/>
    <property type="match status" value="1"/>
</dbReference>
<evidence type="ECO:0000256" key="4">
    <source>
        <dbReference type="ARBA" id="ARBA00022857"/>
    </source>
</evidence>
<dbReference type="Gene3D" id="3.40.50.720">
    <property type="entry name" value="NAD(P)-binding Rossmann-like Domain"/>
    <property type="match status" value="1"/>
</dbReference>
<dbReference type="SMART" id="SM00822">
    <property type="entry name" value="PKS_KR"/>
    <property type="match status" value="1"/>
</dbReference>
<dbReference type="InterPro" id="IPR036291">
    <property type="entry name" value="NAD(P)-bd_dom_sf"/>
</dbReference>
<dbReference type="PANTHER" id="PTHR42879">
    <property type="entry name" value="3-OXOACYL-(ACYL-CARRIER-PROTEIN) REDUCTASE"/>
    <property type="match status" value="1"/>
</dbReference>
<name>D4LFF4_RUMC1</name>
<organism evidence="12 13">
    <name type="scientific">Ruminococcus champanellensis (strain DSM 18848 / JCM 17042 / KCTC 15320 / 18P13)</name>
    <dbReference type="NCBI Taxonomy" id="213810"/>
    <lineage>
        <taxon>Bacteria</taxon>
        <taxon>Bacillati</taxon>
        <taxon>Bacillota</taxon>
        <taxon>Clostridia</taxon>
        <taxon>Eubacteriales</taxon>
        <taxon>Oscillospiraceae</taxon>
        <taxon>Ruminococcus</taxon>
    </lineage>
</organism>
<keyword evidence="4 9" id="KW-0521">NADP</keyword>
<dbReference type="NCBIfam" id="NF005559">
    <property type="entry name" value="PRK07231.1"/>
    <property type="match status" value="1"/>
</dbReference>
<dbReference type="InterPro" id="IPR057326">
    <property type="entry name" value="KR_dom"/>
</dbReference>
<dbReference type="PRINTS" id="PR00081">
    <property type="entry name" value="GDHRDH"/>
</dbReference>
<dbReference type="GeneID" id="83157000"/>
<dbReference type="HOGENOM" id="CLU_010194_1_3_9"/>
<keyword evidence="5 10" id="KW-0560">Oxidoreductase</keyword>
<reference evidence="12" key="2">
    <citation type="submission" date="2010-03" db="EMBL/GenBank/DDBJ databases">
        <authorList>
            <person name="Pajon A."/>
        </authorList>
    </citation>
    <scope>NUCLEOTIDE SEQUENCE</scope>
    <source>
        <strain evidence="12">Type strain: 18P13</strain>
    </source>
</reference>
<evidence type="ECO:0000256" key="8">
    <source>
        <dbReference type="PIRSR" id="PIRSR611284-1"/>
    </source>
</evidence>
<keyword evidence="10" id="KW-0443">Lipid metabolism</keyword>
<sequence>MIALVTGASQGIGAAIALRLAKEGYTVAVHSSNRQESRQKAEQIAQQCRELGAEAACFAADVSDYAQCDALIKDVKAAYGRLDVLVNNAGITRDNLLLRMSEEQYDAVIASNQKSVYMLMKLAGSIMLRQKSGRIINMASVAGLYGNMGQCNYSASKGAVIAMTKTAAKELGARGITVNAIAPGFIETPMTDSMTDQQKEAILSRITLGRAGTPEDVAAAVAFLAGEGGSYITGQVLEVSGGIVM</sequence>
<dbReference type="Proteomes" id="UP000007054">
    <property type="component" value="Chromosome"/>
</dbReference>
<evidence type="ECO:0000256" key="10">
    <source>
        <dbReference type="RuleBase" id="RU366074"/>
    </source>
</evidence>
<keyword evidence="13" id="KW-1185">Reference proteome</keyword>
<keyword evidence="10" id="KW-0444">Lipid biosynthesis</keyword>
<dbReference type="EMBL" id="FP929052">
    <property type="protein sequence ID" value="CBL18349.1"/>
    <property type="molecule type" value="Genomic_DNA"/>
</dbReference>
<dbReference type="GO" id="GO:0004316">
    <property type="term" value="F:3-oxoacyl-[acyl-carrier-protein] reductase (NADPH) activity"/>
    <property type="evidence" value="ECO:0007669"/>
    <property type="project" value="UniProtKB-UniRule"/>
</dbReference>
<evidence type="ECO:0000256" key="3">
    <source>
        <dbReference type="ARBA" id="ARBA00012948"/>
    </source>
</evidence>
<dbReference type="InterPro" id="IPR002347">
    <property type="entry name" value="SDR_fam"/>
</dbReference>
<dbReference type="GO" id="GO:0006633">
    <property type="term" value="P:fatty acid biosynthetic process"/>
    <property type="evidence" value="ECO:0007669"/>
    <property type="project" value="UniProtKB-UniPathway"/>
</dbReference>
<evidence type="ECO:0000256" key="7">
    <source>
        <dbReference type="ARBA" id="ARBA00048508"/>
    </source>
</evidence>
<comment type="catalytic activity">
    <reaction evidence="7 10">
        <text>a (3R)-hydroxyacyl-[ACP] + NADP(+) = a 3-oxoacyl-[ACP] + NADPH + H(+)</text>
        <dbReference type="Rhea" id="RHEA:17397"/>
        <dbReference type="Rhea" id="RHEA-COMP:9916"/>
        <dbReference type="Rhea" id="RHEA-COMP:9945"/>
        <dbReference type="ChEBI" id="CHEBI:15378"/>
        <dbReference type="ChEBI" id="CHEBI:57783"/>
        <dbReference type="ChEBI" id="CHEBI:58349"/>
        <dbReference type="ChEBI" id="CHEBI:78776"/>
        <dbReference type="ChEBI" id="CHEBI:78827"/>
        <dbReference type="EC" id="1.1.1.100"/>
    </reaction>
</comment>
<keyword evidence="10" id="KW-0275">Fatty acid biosynthesis</keyword>
<evidence type="ECO:0000256" key="1">
    <source>
        <dbReference type="ARBA" id="ARBA00005194"/>
    </source>
</evidence>
<dbReference type="FunFam" id="3.40.50.720:FF:000115">
    <property type="entry name" value="3-oxoacyl-[acyl-carrier-protein] reductase FabG"/>
    <property type="match status" value="1"/>
</dbReference>
<evidence type="ECO:0000256" key="5">
    <source>
        <dbReference type="ARBA" id="ARBA00023002"/>
    </source>
</evidence>
<dbReference type="GO" id="GO:0008202">
    <property type="term" value="P:steroid metabolic process"/>
    <property type="evidence" value="ECO:0007669"/>
    <property type="project" value="UniProtKB-KW"/>
</dbReference>
<dbReference type="KEGG" id="rch:RUM_23570"/>
<dbReference type="EC" id="1.1.1.100" evidence="3 10"/>
<dbReference type="OrthoDB" id="9803333at2"/>
<feature type="domain" description="Ketoreductase" evidence="11">
    <location>
        <begin position="1"/>
        <end position="184"/>
    </location>
</feature>
<gene>
    <name evidence="12" type="ordered locus">RUM_23570</name>
</gene>
<evidence type="ECO:0000256" key="2">
    <source>
        <dbReference type="ARBA" id="ARBA00006484"/>
    </source>
</evidence>
<comment type="similarity">
    <text evidence="2 10">Belongs to the short-chain dehydrogenases/reductases (SDR) family.</text>
</comment>
<dbReference type="PANTHER" id="PTHR42879:SF2">
    <property type="entry name" value="3-OXOACYL-[ACYL-CARRIER-PROTEIN] REDUCTASE FABG"/>
    <property type="match status" value="1"/>
</dbReference>
<dbReference type="PRINTS" id="PR00080">
    <property type="entry name" value="SDRFAMILY"/>
</dbReference>
<dbReference type="InterPro" id="IPR011284">
    <property type="entry name" value="3oxo_ACP_reduc"/>
</dbReference>
<comment type="pathway">
    <text evidence="1 10">Lipid metabolism; fatty acid biosynthesis.</text>
</comment>
<dbReference type="STRING" id="213810.RUM_23570"/>
<feature type="binding site" evidence="9">
    <location>
        <begin position="153"/>
        <end position="157"/>
    </location>
    <ligand>
        <name>NADP(+)</name>
        <dbReference type="ChEBI" id="CHEBI:58349"/>
    </ligand>
</feature>
<accession>D4LFF4</accession>
<dbReference type="CDD" id="cd05333">
    <property type="entry name" value="BKR_SDR_c"/>
    <property type="match status" value="1"/>
</dbReference>
<dbReference type="Pfam" id="PF13561">
    <property type="entry name" value="adh_short_C2"/>
    <property type="match status" value="1"/>
</dbReference>
<evidence type="ECO:0000313" key="13">
    <source>
        <dbReference type="Proteomes" id="UP000007054"/>
    </source>
</evidence>
<dbReference type="SUPFAM" id="SSF51735">
    <property type="entry name" value="NAD(P)-binding Rossmann-fold domains"/>
    <property type="match status" value="1"/>
</dbReference>
<dbReference type="BioCyc" id="RCHA213810:RUM_RS11465-MONOMER"/>
<feature type="active site" description="Proton acceptor" evidence="8">
    <location>
        <position position="153"/>
    </location>
</feature>
<keyword evidence="10" id="KW-0276">Fatty acid metabolism</keyword>
<evidence type="ECO:0000259" key="11">
    <source>
        <dbReference type="SMART" id="SM00822"/>
    </source>
</evidence>
<evidence type="ECO:0000313" key="12">
    <source>
        <dbReference type="EMBL" id="CBL18349.1"/>
    </source>
</evidence>
<dbReference type="AlphaFoldDB" id="D4LFF4"/>
<dbReference type="PATRIC" id="fig|213810.4.peg.2248"/>
<protein>
    <recommendedName>
        <fullName evidence="3 10">3-oxoacyl-[acyl-carrier-protein] reductase</fullName>
        <ecNumber evidence="3 10">1.1.1.100</ecNumber>
    </recommendedName>
</protein>
<dbReference type="NCBIfam" id="TIGR01830">
    <property type="entry name" value="3oxo_ACP_reduc"/>
    <property type="match status" value="1"/>
</dbReference>
<dbReference type="InterPro" id="IPR020904">
    <property type="entry name" value="Sc_DH/Rdtase_CS"/>
</dbReference>
<keyword evidence="6" id="KW-0753">Steroid metabolism</keyword>
<comment type="subunit">
    <text evidence="10">Homotetramer.</text>
</comment>
<dbReference type="UniPathway" id="UPA00094"/>
<dbReference type="RefSeq" id="WP_015559255.1">
    <property type="nucleotide sequence ID" value="NC_021039.1"/>
</dbReference>
<dbReference type="InterPro" id="IPR050259">
    <property type="entry name" value="SDR"/>
</dbReference>
<feature type="binding site" evidence="9">
    <location>
        <position position="186"/>
    </location>
    <ligand>
        <name>NADP(+)</name>
        <dbReference type="ChEBI" id="CHEBI:58349"/>
    </ligand>
</feature>
<evidence type="ECO:0000256" key="6">
    <source>
        <dbReference type="ARBA" id="ARBA00023221"/>
    </source>
</evidence>
<feature type="binding site" evidence="9">
    <location>
        <position position="88"/>
    </location>
    <ligand>
        <name>NADP(+)</name>
        <dbReference type="ChEBI" id="CHEBI:58349"/>
    </ligand>
</feature>
<dbReference type="GO" id="GO:0051287">
    <property type="term" value="F:NAD binding"/>
    <property type="evidence" value="ECO:0007669"/>
    <property type="project" value="UniProtKB-UniRule"/>
</dbReference>
<evidence type="ECO:0000256" key="9">
    <source>
        <dbReference type="PIRSR" id="PIRSR611284-2"/>
    </source>
</evidence>
<comment type="function">
    <text evidence="10">Catalyzes the NADPH-dependent reduction of beta-ketoacyl-ACP substrates to beta-hydroxyacyl-ACP products, the first reductive step in the elongation cycle of fatty acid biosynthesis.</text>
</comment>
<proteinExistence type="inferred from homology"/>